<dbReference type="SUPFAM" id="SSF54637">
    <property type="entry name" value="Thioesterase/thiol ester dehydrase-isomerase"/>
    <property type="match status" value="1"/>
</dbReference>
<accession>A0A4S3K6D6</accession>
<sequence>MTNLLTASPGDLIAEYDSGPIDRQMLVRYAEASGDTNPLHLDPEFARKAGFADVIVHGMLSMALLGRLLTENFAADRLRGFDARFAGIVAVDQSLRCSARFESRDEIDAVLALEAVDGSGAKVLIGTARVRLA</sequence>
<dbReference type="Pfam" id="PF01575">
    <property type="entry name" value="MaoC_dehydratas"/>
    <property type="match status" value="1"/>
</dbReference>
<comment type="caution">
    <text evidence="2">The sequence shown here is derived from an EMBL/GenBank/DDBJ whole genome shotgun (WGS) entry which is preliminary data.</text>
</comment>
<proteinExistence type="predicted"/>
<organism evidence="2 3">
    <name type="scientific">Panacagrimonas perspica</name>
    <dbReference type="NCBI Taxonomy" id="381431"/>
    <lineage>
        <taxon>Bacteria</taxon>
        <taxon>Pseudomonadati</taxon>
        <taxon>Pseudomonadota</taxon>
        <taxon>Gammaproteobacteria</taxon>
        <taxon>Nevskiales</taxon>
        <taxon>Nevskiaceae</taxon>
        <taxon>Panacagrimonas</taxon>
    </lineage>
</organism>
<dbReference type="InterPro" id="IPR002539">
    <property type="entry name" value="MaoC-like_dom"/>
</dbReference>
<protein>
    <submittedName>
        <fullName evidence="2">Acyl dehydratase</fullName>
    </submittedName>
</protein>
<gene>
    <name evidence="2" type="ORF">DFR24_3951</name>
</gene>
<dbReference type="InterPro" id="IPR003965">
    <property type="entry name" value="Fatty_acid_synthase"/>
</dbReference>
<dbReference type="PANTHER" id="PTHR43841">
    <property type="entry name" value="3-HYDROXYACYL-THIOESTER DEHYDRATASE HTDX-RELATED"/>
    <property type="match status" value="1"/>
</dbReference>
<evidence type="ECO:0000313" key="2">
    <source>
        <dbReference type="EMBL" id="TDU26919.1"/>
    </source>
</evidence>
<dbReference type="PANTHER" id="PTHR43841:SF3">
    <property type="entry name" value="(3R)-HYDROXYACYL-ACP DEHYDRATASE SUBUNIT HADB"/>
    <property type="match status" value="1"/>
</dbReference>
<evidence type="ECO:0000313" key="3">
    <source>
        <dbReference type="Proteomes" id="UP000295341"/>
    </source>
</evidence>
<dbReference type="GO" id="GO:0004312">
    <property type="term" value="F:fatty acid synthase activity"/>
    <property type="evidence" value="ECO:0007669"/>
    <property type="project" value="InterPro"/>
</dbReference>
<dbReference type="Gene3D" id="3.10.129.10">
    <property type="entry name" value="Hotdog Thioesterase"/>
    <property type="match status" value="1"/>
</dbReference>
<dbReference type="PRINTS" id="PR01483">
    <property type="entry name" value="FASYNTHASE"/>
</dbReference>
<evidence type="ECO:0000259" key="1">
    <source>
        <dbReference type="Pfam" id="PF01575"/>
    </source>
</evidence>
<dbReference type="AlphaFoldDB" id="A0A4S3K6D6"/>
<dbReference type="EMBL" id="SOBT01000010">
    <property type="protein sequence ID" value="TDU26919.1"/>
    <property type="molecule type" value="Genomic_DNA"/>
</dbReference>
<name>A0A4S3K6D6_9GAMM</name>
<dbReference type="GO" id="GO:0005835">
    <property type="term" value="C:fatty acid synthase complex"/>
    <property type="evidence" value="ECO:0007669"/>
    <property type="project" value="InterPro"/>
</dbReference>
<feature type="domain" description="MaoC-like" evidence="1">
    <location>
        <begin position="18"/>
        <end position="107"/>
    </location>
</feature>
<dbReference type="OrthoDB" id="9774179at2"/>
<dbReference type="GO" id="GO:0006633">
    <property type="term" value="P:fatty acid biosynthetic process"/>
    <property type="evidence" value="ECO:0007669"/>
    <property type="project" value="InterPro"/>
</dbReference>
<dbReference type="RefSeq" id="WP_133883075.1">
    <property type="nucleotide sequence ID" value="NZ_MWIN01000009.1"/>
</dbReference>
<dbReference type="InterPro" id="IPR029069">
    <property type="entry name" value="HotDog_dom_sf"/>
</dbReference>
<dbReference type="Proteomes" id="UP000295341">
    <property type="component" value="Unassembled WGS sequence"/>
</dbReference>
<reference evidence="2 3" key="1">
    <citation type="submission" date="2019-03" db="EMBL/GenBank/DDBJ databases">
        <title>Genomic Encyclopedia of Type Strains, Phase IV (KMG-IV): sequencing the most valuable type-strain genomes for metagenomic binning, comparative biology and taxonomic classification.</title>
        <authorList>
            <person name="Goeker M."/>
        </authorList>
    </citation>
    <scope>NUCLEOTIDE SEQUENCE [LARGE SCALE GENOMIC DNA]</scope>
    <source>
        <strain evidence="2 3">DSM 26377</strain>
    </source>
</reference>
<keyword evidence="3" id="KW-1185">Reference proteome</keyword>